<dbReference type="SUPFAM" id="SSF55811">
    <property type="entry name" value="Nudix"/>
    <property type="match status" value="1"/>
</dbReference>
<protein>
    <recommendedName>
        <fullName evidence="4">ADP-ribose pyrophosphatase, mitochondrial</fullName>
    </recommendedName>
</protein>
<dbReference type="AlphaFoldDB" id="A0A653BHG7"/>
<evidence type="ECO:0000313" key="2">
    <source>
        <dbReference type="EMBL" id="VEN35030.1"/>
    </source>
</evidence>
<keyword evidence="1" id="KW-1133">Transmembrane helix</keyword>
<organism evidence="2 3">
    <name type="scientific">Callosobruchus maculatus</name>
    <name type="common">Southern cowpea weevil</name>
    <name type="synonym">Pulse bruchid</name>
    <dbReference type="NCBI Taxonomy" id="64391"/>
    <lineage>
        <taxon>Eukaryota</taxon>
        <taxon>Metazoa</taxon>
        <taxon>Ecdysozoa</taxon>
        <taxon>Arthropoda</taxon>
        <taxon>Hexapoda</taxon>
        <taxon>Insecta</taxon>
        <taxon>Pterygota</taxon>
        <taxon>Neoptera</taxon>
        <taxon>Endopterygota</taxon>
        <taxon>Coleoptera</taxon>
        <taxon>Polyphaga</taxon>
        <taxon>Cucujiformia</taxon>
        <taxon>Chrysomeloidea</taxon>
        <taxon>Chrysomelidae</taxon>
        <taxon>Bruchinae</taxon>
        <taxon>Bruchini</taxon>
        <taxon>Callosobruchus</taxon>
    </lineage>
</organism>
<evidence type="ECO:0000313" key="3">
    <source>
        <dbReference type="Proteomes" id="UP000410492"/>
    </source>
</evidence>
<evidence type="ECO:0000256" key="1">
    <source>
        <dbReference type="SAM" id="Phobius"/>
    </source>
</evidence>
<dbReference type="Proteomes" id="UP000410492">
    <property type="component" value="Unassembled WGS sequence"/>
</dbReference>
<keyword evidence="3" id="KW-1185">Reference proteome</keyword>
<dbReference type="InterPro" id="IPR015797">
    <property type="entry name" value="NUDIX_hydrolase-like_dom_sf"/>
</dbReference>
<dbReference type="GO" id="GO:0047631">
    <property type="term" value="F:ADP-ribose diphosphatase activity"/>
    <property type="evidence" value="ECO:0007669"/>
    <property type="project" value="InterPro"/>
</dbReference>
<gene>
    <name evidence="2" type="ORF">CALMAC_LOCUS1045</name>
</gene>
<feature type="transmembrane region" description="Helical" evidence="1">
    <location>
        <begin position="15"/>
        <end position="34"/>
    </location>
</feature>
<sequence>MQIFSTDGKRLVSRSFIGVCALQQCFLFLNCMILKKMVHTKCRGQAYPFSEVKRLLFSDDLVAWSKHFPDYNPPEYNSKSLLNKPWADPPLGDPNFKPKWNELDGNVNRKSHTGTYNVVDGRPLNPEGRTGLMGRGILGKWGPNHAADPIVTRWKMTDNEKELNASTKFVTCATATVASSSAVARSGGVAAITVSPTTSDVSCCRVGNRSARFLQLLRFFGSWTCVDAWFQTGVDFRGACTYTACNLDKKINFLKRCVLK</sequence>
<dbReference type="OrthoDB" id="9972248at2759"/>
<keyword evidence="1" id="KW-0812">Transmembrane</keyword>
<accession>A0A653BHG7</accession>
<dbReference type="InterPro" id="IPR039989">
    <property type="entry name" value="NUDT9"/>
</dbReference>
<dbReference type="PANTHER" id="PTHR13030">
    <property type="entry name" value="NUDIX HYDROLASE"/>
    <property type="match status" value="1"/>
</dbReference>
<proteinExistence type="predicted"/>
<dbReference type="Pfam" id="PF25969">
    <property type="entry name" value="NUDT9_N"/>
    <property type="match status" value="1"/>
</dbReference>
<reference evidence="2 3" key="1">
    <citation type="submission" date="2019-01" db="EMBL/GenBank/DDBJ databases">
        <authorList>
            <person name="Sayadi A."/>
        </authorList>
    </citation>
    <scope>NUCLEOTIDE SEQUENCE [LARGE SCALE GENOMIC DNA]</scope>
</reference>
<evidence type="ECO:0008006" key="4">
    <source>
        <dbReference type="Google" id="ProtNLM"/>
    </source>
</evidence>
<dbReference type="PANTHER" id="PTHR13030:SF8">
    <property type="entry name" value="ADP-RIBOSE PYROPHOSPHATASE, MITOCHONDRIAL"/>
    <property type="match status" value="1"/>
</dbReference>
<name>A0A653BHG7_CALMS</name>
<keyword evidence="1" id="KW-0472">Membrane</keyword>
<dbReference type="EMBL" id="CAACVG010001204">
    <property type="protein sequence ID" value="VEN35030.1"/>
    <property type="molecule type" value="Genomic_DNA"/>
</dbReference>